<reference evidence="1 2" key="1">
    <citation type="submission" date="2014-04" db="EMBL/GenBank/DDBJ databases">
        <title>Characterization and application of a salt tolerant electro-active bacterium.</title>
        <authorList>
            <person name="Yang L."/>
            <person name="Wei S."/>
            <person name="Tay Q.X.M."/>
        </authorList>
    </citation>
    <scope>NUCLEOTIDE SEQUENCE [LARGE SCALE GENOMIC DNA]</scope>
    <source>
        <strain evidence="1 2">LY1</strain>
    </source>
</reference>
<dbReference type="STRING" id="1048983.EL17_23630"/>
<dbReference type="CDD" id="cd14728">
    <property type="entry name" value="Ere-like"/>
    <property type="match status" value="1"/>
</dbReference>
<dbReference type="InterPro" id="IPR052036">
    <property type="entry name" value="Hydrolase/PRTase-associated"/>
</dbReference>
<gene>
    <name evidence="1" type="ORF">EL17_23630</name>
</gene>
<dbReference type="OrthoDB" id="9810066at2"/>
<dbReference type="Pfam" id="PF05139">
    <property type="entry name" value="Erythro_esteras"/>
    <property type="match status" value="1"/>
</dbReference>
<evidence type="ECO:0008006" key="3">
    <source>
        <dbReference type="Google" id="ProtNLM"/>
    </source>
</evidence>
<name>A0A074KTT5_9BACT</name>
<dbReference type="Proteomes" id="UP000027821">
    <property type="component" value="Unassembled WGS sequence"/>
</dbReference>
<dbReference type="PANTHER" id="PTHR31299">
    <property type="entry name" value="ESTERASE, PUTATIVE (AFU_ORTHOLOGUE AFUA_1G05850)-RELATED"/>
    <property type="match status" value="1"/>
</dbReference>
<evidence type="ECO:0000313" key="1">
    <source>
        <dbReference type="EMBL" id="KEO71650.1"/>
    </source>
</evidence>
<sequence>MNKWFKYSIIVALLAVAAWFSYGTATDFFFPIDSRIEPYVSSNFSKISSIDPSDPDTTGYAEIADAIGDSRVVFLGEQDHGDASTFLAKTKLIKYLHQKLDFDVLIFESDFFALNYILENDTVKNGKYTGYQDNIYPVWSHCPEIEDLFNYLDANVQKEGGMIVSGVDPRHIMPVSEAYLSRFILPYLAESELVNNPDSLALFEDYLEKLLSSEYDSAFKNKDHQWYFNVLDRVEANLPDSLFAKQELKNLRSGIRNSLSNSANIRDIQMSNNLMWLLKYRFTNKKVIFWGANYHIFRGFENLGEIYKGGSSLDTTNMGTVASDLLGDDLYILGFTSFEGITGWVYSPKNVIQKPSPNHIEFLIEKKGAQYGFVDFRHGGDGHGMGDVLFWSNFLGHQPRLSKWGEMFDGIFFIKTISPCIEDSKKQVHAD</sequence>
<proteinExistence type="predicted"/>
<dbReference type="PANTHER" id="PTHR31299:SF0">
    <property type="entry name" value="ESTERASE, PUTATIVE (AFU_ORTHOLOGUE AFUA_1G05850)-RELATED"/>
    <property type="match status" value="1"/>
</dbReference>
<keyword evidence="2" id="KW-1185">Reference proteome</keyword>
<accession>A0A074KTT5</accession>
<dbReference type="Gene3D" id="3.40.1660.10">
    <property type="entry name" value="EreA-like (biosynthetic domain)"/>
    <property type="match status" value="2"/>
</dbReference>
<dbReference type="SUPFAM" id="SSF159501">
    <property type="entry name" value="EreA/ChaN-like"/>
    <property type="match status" value="1"/>
</dbReference>
<comment type="caution">
    <text evidence="1">The sequence shown here is derived from an EMBL/GenBank/DDBJ whole genome shotgun (WGS) entry which is preliminary data.</text>
</comment>
<evidence type="ECO:0000313" key="2">
    <source>
        <dbReference type="Proteomes" id="UP000027821"/>
    </source>
</evidence>
<dbReference type="InterPro" id="IPR007815">
    <property type="entry name" value="Emycin_Estase"/>
</dbReference>
<dbReference type="GO" id="GO:0046677">
    <property type="term" value="P:response to antibiotic"/>
    <property type="evidence" value="ECO:0007669"/>
    <property type="project" value="InterPro"/>
</dbReference>
<dbReference type="AlphaFoldDB" id="A0A074KTT5"/>
<protein>
    <recommendedName>
        <fullName evidence="3">Erythromycin esterase</fullName>
    </recommendedName>
</protein>
<dbReference type="eggNOG" id="COG2312">
    <property type="taxonomic scope" value="Bacteria"/>
</dbReference>
<dbReference type="RefSeq" id="WP_035079929.1">
    <property type="nucleotide sequence ID" value="NZ_JMIH01000048.1"/>
</dbReference>
<dbReference type="EMBL" id="JMIH01000048">
    <property type="protein sequence ID" value="KEO71650.1"/>
    <property type="molecule type" value="Genomic_DNA"/>
</dbReference>
<organism evidence="1 2">
    <name type="scientific">Anditalea andensis</name>
    <dbReference type="NCBI Taxonomy" id="1048983"/>
    <lineage>
        <taxon>Bacteria</taxon>
        <taxon>Pseudomonadati</taxon>
        <taxon>Bacteroidota</taxon>
        <taxon>Cytophagia</taxon>
        <taxon>Cytophagales</taxon>
        <taxon>Cytophagaceae</taxon>
        <taxon>Anditalea</taxon>
    </lineage>
</organism>